<reference evidence="3 4" key="1">
    <citation type="submission" date="2018-11" db="EMBL/GenBank/DDBJ databases">
        <title>Deinococcus shelandsis sp. nov., isolated from South Shetland Islands soil of Antarctica.</title>
        <authorList>
            <person name="Tian J."/>
        </authorList>
    </citation>
    <scope>NUCLEOTIDE SEQUENCE [LARGE SCALE GENOMIC DNA]</scope>
    <source>
        <strain evidence="3 4">S14-83T</strain>
        <plasmid evidence="3 4">unnamed1</plasmid>
    </source>
</reference>
<accession>A0A3G8YI35</accession>
<dbReference type="GO" id="GO:0006567">
    <property type="term" value="P:L-threonine catabolic process"/>
    <property type="evidence" value="ECO:0007669"/>
    <property type="project" value="TreeGrafter"/>
</dbReference>
<dbReference type="AlphaFoldDB" id="A0A3G8YI35"/>
<dbReference type="InterPro" id="IPR001509">
    <property type="entry name" value="Epimerase_deHydtase"/>
</dbReference>
<dbReference type="OrthoDB" id="9779902at2"/>
<sequence>MTRVLITGALGQVGTELTLALRERYGVSEVLATDIRSPSPGHPAANGPFQLLDGLDAAGLLATVQAQGIQEIYHLAALLSAVAEAKPALAWHLNMQSLINVLDAAHTCGCRVFAPSSIAVFGPDTPRDLAPQLTSLRPTSMYGVTKVAGELLCDDYARRYGVDVRGLRYPGLISASAPPGGGTTDYSVEMYHAAASSQPYACFLAPDTALEMLFMPDAVRATLELMDAPKSALRYPNAYNLAGMSLTPAAIAAAIRRQLHAFDLPHFEVSYAPDPVRQAIANGWPRSIDDAAARQDWSWQPAYDLQRMTSQMLAALTHHTTGGLAHGA</sequence>
<dbReference type="EMBL" id="CP034185">
    <property type="protein sequence ID" value="AZI44615.1"/>
    <property type="molecule type" value="Genomic_DNA"/>
</dbReference>
<name>A0A3G8YI35_9DEIO</name>
<organism evidence="3 4">
    <name type="scientific">Deinococcus psychrotolerans</name>
    <dbReference type="NCBI Taxonomy" id="2489213"/>
    <lineage>
        <taxon>Bacteria</taxon>
        <taxon>Thermotogati</taxon>
        <taxon>Deinococcota</taxon>
        <taxon>Deinococci</taxon>
        <taxon>Deinococcales</taxon>
        <taxon>Deinococcaceae</taxon>
        <taxon>Deinococcus</taxon>
    </lineage>
</organism>
<dbReference type="RefSeq" id="WP_124874424.1">
    <property type="nucleotide sequence ID" value="NZ_CP034185.1"/>
</dbReference>
<gene>
    <name evidence="3" type="ORF">EHF33_17085</name>
</gene>
<evidence type="ECO:0000256" key="1">
    <source>
        <dbReference type="ARBA" id="ARBA00007637"/>
    </source>
</evidence>
<dbReference type="KEGG" id="dph:EHF33_17085"/>
<dbReference type="Pfam" id="PF01370">
    <property type="entry name" value="Epimerase"/>
    <property type="match status" value="1"/>
</dbReference>
<keyword evidence="3" id="KW-0614">Plasmid</keyword>
<keyword evidence="4" id="KW-1185">Reference proteome</keyword>
<evidence type="ECO:0000313" key="3">
    <source>
        <dbReference type="EMBL" id="AZI44615.1"/>
    </source>
</evidence>
<dbReference type="InterPro" id="IPR051225">
    <property type="entry name" value="NAD(P)_epim/dehydratase"/>
</dbReference>
<proteinExistence type="inferred from homology"/>
<comment type="similarity">
    <text evidence="1">Belongs to the NAD(P)-dependent epimerase/dehydratase family.</text>
</comment>
<dbReference type="PANTHER" id="PTHR42687">
    <property type="entry name" value="L-THREONINE 3-DEHYDROGENASE"/>
    <property type="match status" value="1"/>
</dbReference>
<dbReference type="Proteomes" id="UP000276417">
    <property type="component" value="Plasmid unnamed1"/>
</dbReference>
<dbReference type="SUPFAM" id="SSF51735">
    <property type="entry name" value="NAD(P)-binding Rossmann-fold domains"/>
    <property type="match status" value="1"/>
</dbReference>
<dbReference type="InterPro" id="IPR036291">
    <property type="entry name" value="NAD(P)-bd_dom_sf"/>
</dbReference>
<protein>
    <submittedName>
        <fullName evidence="3">NAD-dependent epimerase/dehydratase family protein</fullName>
    </submittedName>
</protein>
<geneLocation type="plasmid" evidence="3 4">
    <name>unnamed1</name>
</geneLocation>
<dbReference type="PANTHER" id="PTHR42687:SF1">
    <property type="entry name" value="L-THREONINE 3-DEHYDROGENASE, MITOCHONDRIAL"/>
    <property type="match status" value="1"/>
</dbReference>
<evidence type="ECO:0000259" key="2">
    <source>
        <dbReference type="Pfam" id="PF01370"/>
    </source>
</evidence>
<evidence type="ECO:0000313" key="4">
    <source>
        <dbReference type="Proteomes" id="UP000276417"/>
    </source>
</evidence>
<dbReference type="GO" id="GO:0008743">
    <property type="term" value="F:L-threonine 3-dehydrogenase activity"/>
    <property type="evidence" value="ECO:0007669"/>
    <property type="project" value="TreeGrafter"/>
</dbReference>
<dbReference type="Gene3D" id="3.40.50.720">
    <property type="entry name" value="NAD(P)-binding Rossmann-like Domain"/>
    <property type="match status" value="1"/>
</dbReference>
<feature type="domain" description="NAD-dependent epimerase/dehydratase" evidence="2">
    <location>
        <begin position="4"/>
        <end position="241"/>
    </location>
</feature>